<dbReference type="Proteomes" id="UP000249915">
    <property type="component" value="Unassembled WGS sequence"/>
</dbReference>
<comment type="caution">
    <text evidence="1">The sequence shown here is derived from an EMBL/GenBank/DDBJ whole genome shotgun (WGS) entry which is preliminary data.</text>
</comment>
<organism evidence="1 2">
    <name type="scientific">Prauserella muralis</name>
    <dbReference type="NCBI Taxonomy" id="588067"/>
    <lineage>
        <taxon>Bacteria</taxon>
        <taxon>Bacillati</taxon>
        <taxon>Actinomycetota</taxon>
        <taxon>Actinomycetes</taxon>
        <taxon>Pseudonocardiales</taxon>
        <taxon>Pseudonocardiaceae</taxon>
        <taxon>Prauserella</taxon>
    </lineage>
</organism>
<keyword evidence="2" id="KW-1185">Reference proteome</keyword>
<evidence type="ECO:0000313" key="2">
    <source>
        <dbReference type="Proteomes" id="UP000249915"/>
    </source>
</evidence>
<dbReference type="RefSeq" id="WP_112284368.1">
    <property type="nucleotide sequence ID" value="NZ_MASW01000006.1"/>
</dbReference>
<dbReference type="OrthoDB" id="4151701at2"/>
<dbReference type="EMBL" id="MASW01000006">
    <property type="protein sequence ID" value="PXY21124.1"/>
    <property type="molecule type" value="Genomic_DNA"/>
</dbReference>
<accession>A0A2V4AMB2</accession>
<dbReference type="AlphaFoldDB" id="A0A2V4AMB2"/>
<name>A0A2V4AMB2_9PSEU</name>
<sequence length="236" mass="24282">MAFVHSKSTRVLVNEISASAKLRSVTAANSRTMSQTTVFTDDGERFIPGLKAGTMTLEGLFEDNALYADLQDANGTDNSLLVTAGINGYAVGSPVTIAVGDLTSHGINAQVAEAVGFSVESPADETVDLGVSLHDETAETATADGTGVDNLASSASGGVGALHVTAASGTSPTLDAKIQHSTDDITYVDLITFAQATAATSERQAVSGTVNRYLRTSWAIAGTTPSFTFVAAFARR</sequence>
<proteinExistence type="predicted"/>
<reference evidence="1 2" key="1">
    <citation type="submission" date="2016-07" db="EMBL/GenBank/DDBJ databases">
        <title>Draft genome sequence of Prauserella muralis DSM 45305, isolated from a mould-covered wall in an indoor environment.</title>
        <authorList>
            <person name="Ruckert C."/>
            <person name="Albersmeier A."/>
            <person name="Jiang C.-L."/>
            <person name="Jiang Y."/>
            <person name="Kalinowski J."/>
            <person name="Schneider O."/>
            <person name="Winkler A."/>
            <person name="Zotchev S.B."/>
        </authorList>
    </citation>
    <scope>NUCLEOTIDE SEQUENCE [LARGE SCALE GENOMIC DNA]</scope>
    <source>
        <strain evidence="1 2">DSM 45305</strain>
    </source>
</reference>
<evidence type="ECO:0000313" key="1">
    <source>
        <dbReference type="EMBL" id="PXY21124.1"/>
    </source>
</evidence>
<gene>
    <name evidence="1" type="ORF">BAY60_27035</name>
</gene>
<protein>
    <submittedName>
        <fullName evidence="1">Uncharacterized protein</fullName>
    </submittedName>
</protein>